<dbReference type="EMBL" id="CAJNOQ010020012">
    <property type="protein sequence ID" value="CAF1461197.1"/>
    <property type="molecule type" value="Genomic_DNA"/>
</dbReference>
<evidence type="ECO:0000313" key="3">
    <source>
        <dbReference type="Proteomes" id="UP000663829"/>
    </source>
</evidence>
<dbReference type="Proteomes" id="UP000681722">
    <property type="component" value="Unassembled WGS sequence"/>
</dbReference>
<evidence type="ECO:0000313" key="1">
    <source>
        <dbReference type="EMBL" id="CAF1461197.1"/>
    </source>
</evidence>
<accession>A0A815QCD9</accession>
<protein>
    <submittedName>
        <fullName evidence="1">Uncharacterized protein</fullName>
    </submittedName>
</protein>
<reference evidence="1" key="1">
    <citation type="submission" date="2021-02" db="EMBL/GenBank/DDBJ databases">
        <authorList>
            <person name="Nowell W R."/>
        </authorList>
    </citation>
    <scope>NUCLEOTIDE SEQUENCE</scope>
</reference>
<organism evidence="1 3">
    <name type="scientific">Didymodactylos carnosus</name>
    <dbReference type="NCBI Taxonomy" id="1234261"/>
    <lineage>
        <taxon>Eukaryota</taxon>
        <taxon>Metazoa</taxon>
        <taxon>Spiralia</taxon>
        <taxon>Gnathifera</taxon>
        <taxon>Rotifera</taxon>
        <taxon>Eurotatoria</taxon>
        <taxon>Bdelloidea</taxon>
        <taxon>Philodinida</taxon>
        <taxon>Philodinidae</taxon>
        <taxon>Didymodactylos</taxon>
    </lineage>
</organism>
<comment type="caution">
    <text evidence="1">The sequence shown here is derived from an EMBL/GenBank/DDBJ whole genome shotgun (WGS) entry which is preliminary data.</text>
</comment>
<dbReference type="Proteomes" id="UP000663829">
    <property type="component" value="Unassembled WGS sequence"/>
</dbReference>
<dbReference type="AlphaFoldDB" id="A0A815QCD9"/>
<evidence type="ECO:0000313" key="2">
    <source>
        <dbReference type="EMBL" id="CAF4331414.1"/>
    </source>
</evidence>
<dbReference type="OrthoDB" id="10019190at2759"/>
<sequence>MIGFGSTATSPIQRNGVHYDCGCVISEKGELLHCHGTNALSVPAVYIAYFATFGAMAWHLLLFESSVENLYHPILAKHAVDPTAVTEHIDDKNLRGKHSRQLDQNPWIKPIYRTNNEKLEAEKEFQNKIFYPTHKKLADYKKIINTIQSQSPLQTKLQDYITQMPSLIEVIHFKTELCNPESTKLPVTILRRLLDSFEFLKITRYIYALGQFHVLLHRTFTQLIEREEFHTITLKQLYERAHQSLNRLRQPNQQNKYYTIIENGIEAVNDYHKFAGGQIQPGACDLTQRFETISMETAVSYLVETDNYDEGDIIMRPLTDIINELSEREMSILQITQGNMGVITFNKMDCQWIEQLSRASLENEKDYFIKLNTPLKFNFLYVQSYLIRTYLLFCRINYEHIKGKYQCYTQRKPPITTINLAVNDGDDDNTLLADEWNHLEHKAFDQLENEYNLLQRIIDVLRNSPEDYSSKKVSEFIQNTNYDDRFAQQFEQYRMKDFSLS</sequence>
<dbReference type="EMBL" id="CAJOBC010085470">
    <property type="protein sequence ID" value="CAF4331414.1"/>
    <property type="molecule type" value="Genomic_DNA"/>
</dbReference>
<keyword evidence="3" id="KW-1185">Reference proteome</keyword>
<gene>
    <name evidence="1" type="ORF">GPM918_LOCUS35086</name>
    <name evidence="2" type="ORF">SRO942_LOCUS35800</name>
</gene>
<name>A0A815QCD9_9BILA</name>
<proteinExistence type="predicted"/>